<dbReference type="PANTHER" id="PTHR31934:SF2">
    <property type="entry name" value="RNA-DIRECTED DNA METHYLATION 4"/>
    <property type="match status" value="1"/>
</dbReference>
<evidence type="ECO:0000313" key="5">
    <source>
        <dbReference type="EMBL" id="KAG5396763.1"/>
    </source>
</evidence>
<feature type="compositionally biased region" description="Basic and acidic residues" evidence="3">
    <location>
        <begin position="485"/>
        <end position="496"/>
    </location>
</feature>
<proteinExistence type="inferred from homology"/>
<dbReference type="InterPro" id="IPR012677">
    <property type="entry name" value="Nucleotide-bd_a/b_plait_sf"/>
</dbReference>
<feature type="compositionally biased region" description="Acidic residues" evidence="3">
    <location>
        <begin position="279"/>
        <end position="300"/>
    </location>
</feature>
<dbReference type="Proteomes" id="UP000823674">
    <property type="component" value="Chromosome A05"/>
</dbReference>
<evidence type="ECO:0000256" key="1">
    <source>
        <dbReference type="ARBA" id="ARBA00010218"/>
    </source>
</evidence>
<gene>
    <name evidence="5" type="primary">A05p017300.1_BraROA</name>
    <name evidence="5" type="ORF">IGI04_018577</name>
</gene>
<dbReference type="SMART" id="SM00360">
    <property type="entry name" value="RRM"/>
    <property type="match status" value="2"/>
</dbReference>
<dbReference type="CDD" id="cd12247">
    <property type="entry name" value="RRM2_U1A_like"/>
    <property type="match status" value="1"/>
</dbReference>
<comment type="caution">
    <text evidence="5">The sequence shown here is derived from an EMBL/GenBank/DDBJ whole genome shotgun (WGS) entry which is preliminary data.</text>
</comment>
<feature type="region of interest" description="Disordered" evidence="3">
    <location>
        <begin position="248"/>
        <end position="319"/>
    </location>
</feature>
<name>A0ABQ7MF39_BRACM</name>
<reference evidence="5 6" key="1">
    <citation type="submission" date="2021-03" db="EMBL/GenBank/DDBJ databases">
        <authorList>
            <person name="King G.J."/>
            <person name="Bancroft I."/>
            <person name="Baten A."/>
            <person name="Bloomfield J."/>
            <person name="Borpatragohain P."/>
            <person name="He Z."/>
            <person name="Irish N."/>
            <person name="Irwin J."/>
            <person name="Liu K."/>
            <person name="Mauleon R.P."/>
            <person name="Moore J."/>
            <person name="Morris R."/>
            <person name="Ostergaard L."/>
            <person name="Wang B."/>
            <person name="Wells R."/>
        </authorList>
    </citation>
    <scope>NUCLEOTIDE SEQUENCE [LARGE SCALE GENOMIC DNA]</scope>
    <source>
        <strain evidence="5">R-o-18</strain>
        <tissue evidence="5">Leaf</tissue>
    </source>
</reference>
<feature type="compositionally biased region" description="Polar residues" evidence="3">
    <location>
        <begin position="497"/>
        <end position="508"/>
    </location>
</feature>
<dbReference type="EMBL" id="JADBGQ010000005">
    <property type="protein sequence ID" value="KAG5396763.1"/>
    <property type="molecule type" value="Genomic_DNA"/>
</dbReference>
<evidence type="ECO:0000259" key="4">
    <source>
        <dbReference type="PROSITE" id="PS50102"/>
    </source>
</evidence>
<evidence type="ECO:0000313" key="6">
    <source>
        <dbReference type="Proteomes" id="UP000823674"/>
    </source>
</evidence>
<sequence>MDGVGESSSVGEKPVVVRVKRKVGQSPLDAFWLEINERPFKRPLLDFSKLSLSNSETKEDVKPKKVLVRHLETVTDSETTVDIIHSLFESDDRDEHSCSKGKFEDRKIDFKKDNRKEQLLTKAVQQQQTAAQNARFEQIWRSRKGNKEDIHDKELHERCSFYDVIRVDAEEMGPGNAPPEVESLEDQKMLASFLPLLRECIPTAAEEIEAGIHSSHTEEYVYDFYAVNEEKDISEDSSKHQFPLVTVEEEEEFYDGPDDESDYDSDDSNAEDHPRNDYPDEISEEEEEEEEDDEEDEEEKSEASDGESKDEETSERRVKMVLDEDEEFFDGYAEEDVNVYGDSDDEEFEDIKWSYRSLRLGYRHRLRRREAQWKMLTADIPPNQSIYIKNLNERIKKEELKRSLYCLFSQFGRILDVVALKTPKLRGQAWVAFSDVTAATNAVRQMQNFPFYDKPMRIQFAKEKSDCIAKEEGTFVPKDKKRKKEEKAERKREETQRPNTANGPTPQNGAPPPSSFKPSGQDAMPPNNILFIQNLPHDTTTAMLEFLFRQYPGFKEIRMVAAKPGIAFAEFEDDVKSSMAMQGLQDFKITPQFPMLISFAKK</sequence>
<feature type="compositionally biased region" description="Acidic residues" evidence="3">
    <location>
        <begin position="248"/>
        <end position="269"/>
    </location>
</feature>
<dbReference type="InterPro" id="IPR035979">
    <property type="entry name" value="RBD_domain_sf"/>
</dbReference>
<keyword evidence="6" id="KW-1185">Reference proteome</keyword>
<feature type="domain" description="RRM" evidence="4">
    <location>
        <begin position="384"/>
        <end position="463"/>
    </location>
</feature>
<dbReference type="InterPro" id="IPR000504">
    <property type="entry name" value="RRM_dom"/>
</dbReference>
<feature type="region of interest" description="Disordered" evidence="3">
    <location>
        <begin position="471"/>
        <end position="528"/>
    </location>
</feature>
<dbReference type="InterPro" id="IPR013883">
    <property type="entry name" value="TF_Iwr1_dom"/>
</dbReference>
<feature type="domain" description="RRM" evidence="4">
    <location>
        <begin position="528"/>
        <end position="602"/>
    </location>
</feature>
<organism evidence="5 6">
    <name type="scientific">Brassica rapa subsp. trilocularis</name>
    <dbReference type="NCBI Taxonomy" id="1813537"/>
    <lineage>
        <taxon>Eukaryota</taxon>
        <taxon>Viridiplantae</taxon>
        <taxon>Streptophyta</taxon>
        <taxon>Embryophyta</taxon>
        <taxon>Tracheophyta</taxon>
        <taxon>Spermatophyta</taxon>
        <taxon>Magnoliopsida</taxon>
        <taxon>eudicotyledons</taxon>
        <taxon>Gunneridae</taxon>
        <taxon>Pentapetalae</taxon>
        <taxon>rosids</taxon>
        <taxon>malvids</taxon>
        <taxon>Brassicales</taxon>
        <taxon>Brassicaceae</taxon>
        <taxon>Brassiceae</taxon>
        <taxon>Brassica</taxon>
    </lineage>
</organism>
<dbReference type="Pfam" id="PF08574">
    <property type="entry name" value="Iwr1"/>
    <property type="match status" value="1"/>
</dbReference>
<keyword evidence="2" id="KW-0694">RNA-binding</keyword>
<dbReference type="Pfam" id="PF00076">
    <property type="entry name" value="RRM_1"/>
    <property type="match status" value="2"/>
</dbReference>
<protein>
    <recommendedName>
        <fullName evidence="4">RRM domain-containing protein</fullName>
    </recommendedName>
</protein>
<evidence type="ECO:0000256" key="3">
    <source>
        <dbReference type="SAM" id="MobiDB-lite"/>
    </source>
</evidence>
<comment type="similarity">
    <text evidence="1">Belongs to the IWR1/SLC7A6OS family.</text>
</comment>
<dbReference type="Gene3D" id="3.30.70.330">
    <property type="match status" value="2"/>
</dbReference>
<dbReference type="PROSITE" id="PS50102">
    <property type="entry name" value="RRM"/>
    <property type="match status" value="2"/>
</dbReference>
<dbReference type="PANTHER" id="PTHR31934">
    <property type="entry name" value="ALPHA/BETA-HYDROLASES SUPERFAMILY PROTEIN"/>
    <property type="match status" value="1"/>
</dbReference>
<dbReference type="CDD" id="cd12246">
    <property type="entry name" value="RRM1_U1A_like"/>
    <property type="match status" value="1"/>
</dbReference>
<accession>A0ABQ7MF39</accession>
<dbReference type="SUPFAM" id="SSF54928">
    <property type="entry name" value="RNA-binding domain, RBD"/>
    <property type="match status" value="1"/>
</dbReference>
<evidence type="ECO:0000256" key="2">
    <source>
        <dbReference type="PROSITE-ProRule" id="PRU00176"/>
    </source>
</evidence>